<accession>A0A3A2ZIK6</accession>
<organism evidence="5 6">
    <name type="scientific">Aspergillus sclerotialis</name>
    <dbReference type="NCBI Taxonomy" id="2070753"/>
    <lineage>
        <taxon>Eukaryota</taxon>
        <taxon>Fungi</taxon>
        <taxon>Dikarya</taxon>
        <taxon>Ascomycota</taxon>
        <taxon>Pezizomycotina</taxon>
        <taxon>Eurotiomycetes</taxon>
        <taxon>Eurotiomycetidae</taxon>
        <taxon>Eurotiales</taxon>
        <taxon>Aspergillaceae</taxon>
        <taxon>Aspergillus</taxon>
        <taxon>Aspergillus subgen. Polypaecilum</taxon>
    </lineage>
</organism>
<feature type="region of interest" description="Disordered" evidence="1">
    <location>
        <begin position="237"/>
        <end position="297"/>
    </location>
</feature>
<reference evidence="6" key="1">
    <citation type="submission" date="2017-02" db="EMBL/GenBank/DDBJ databases">
        <authorList>
            <person name="Tafer H."/>
            <person name="Lopandic K."/>
        </authorList>
    </citation>
    <scope>NUCLEOTIDE SEQUENCE [LARGE SCALE GENOMIC DNA]</scope>
    <source>
        <strain evidence="6">CBS 366.77</strain>
    </source>
</reference>
<dbReference type="InterPro" id="IPR018620">
    <property type="entry name" value="Ubiquitin3-bd_protein_But2_C"/>
</dbReference>
<evidence type="ECO:0000256" key="2">
    <source>
        <dbReference type="SAM" id="SignalP"/>
    </source>
</evidence>
<evidence type="ECO:0000313" key="5">
    <source>
        <dbReference type="EMBL" id="RJE19164.1"/>
    </source>
</evidence>
<evidence type="ECO:0000313" key="6">
    <source>
        <dbReference type="Proteomes" id="UP000266188"/>
    </source>
</evidence>
<feature type="compositionally biased region" description="Low complexity" evidence="1">
    <location>
        <begin position="272"/>
        <end position="288"/>
    </location>
</feature>
<name>A0A3A2ZIK6_9EURO</name>
<sequence length="441" mass="45955">MKFAAALTLAAGASAVAVERGHGDDKCCFKLEANGGVSGPAGQLGDGQVRVGGKFPPGHWCLENGGINDDKGRGCILTEPTTQFQCDTGASATTGFSVNSNGMLEYHGSTKFIACNSGDGYNIYTKPDMDDVTGCVDVTLTADGCRPPQSTCDVTKTHTVEVTNHQTAGVTVTETETADVTNTAAVTVTETADVTNTAAVTVTETAAVTSTADVTQTHTVDKINTHTVAVTVTQTVETCAPPPPPPETSSQAPPPPPPETTTQAPPPPPATSTPKPTTLHPTTTKSQPGCPTDLSGNYEYPHLIVPVDSSQPNKAKGTSYFGEVSDTISTIFDFDIPAKDSGKTCSLIFLFPKQEDLETSSFTFSGDGKIDVSKLQSPATKKTTYSNAPGVAQDYGTTTVAPGNSYLIATFDCPANQRVGFEVSNAGSTNLRYFQDYNPSP</sequence>
<gene>
    <name evidence="5" type="ORF">PHISCL_08497</name>
</gene>
<feature type="domain" description="Cell wall mannoprotein PIR1-like C-terminal" evidence="4">
    <location>
        <begin position="65"/>
        <end position="129"/>
    </location>
</feature>
<feature type="domain" description="Ubiquitin 3 binding protein But2 C-terminal" evidence="3">
    <location>
        <begin position="299"/>
        <end position="439"/>
    </location>
</feature>
<dbReference type="Pfam" id="PF09792">
    <property type="entry name" value="But2"/>
    <property type="match status" value="1"/>
</dbReference>
<keyword evidence="6" id="KW-1185">Reference proteome</keyword>
<dbReference type="PANTHER" id="PTHR39613:SF1">
    <property type="entry name" value="ANCHORED CELL WALL PROTEIN, PUTATIVE (AFU_ORTHOLOGUE AFUA_4G08960)-RELATED"/>
    <property type="match status" value="1"/>
</dbReference>
<dbReference type="Proteomes" id="UP000266188">
    <property type="component" value="Unassembled WGS sequence"/>
</dbReference>
<evidence type="ECO:0000259" key="3">
    <source>
        <dbReference type="Pfam" id="PF09792"/>
    </source>
</evidence>
<feature type="signal peptide" evidence="2">
    <location>
        <begin position="1"/>
        <end position="15"/>
    </location>
</feature>
<dbReference type="EMBL" id="MVGC01000440">
    <property type="protein sequence ID" value="RJE19164.1"/>
    <property type="molecule type" value="Genomic_DNA"/>
</dbReference>
<dbReference type="OrthoDB" id="4657524at2759"/>
<feature type="compositionally biased region" description="Pro residues" evidence="1">
    <location>
        <begin position="240"/>
        <end position="271"/>
    </location>
</feature>
<dbReference type="InterPro" id="IPR054508">
    <property type="entry name" value="PIR1-like_C"/>
</dbReference>
<keyword evidence="2" id="KW-0732">Signal</keyword>
<protein>
    <submittedName>
        <fullName evidence="5">Uncharacterized protein</fullName>
    </submittedName>
</protein>
<feature type="chain" id="PRO_5017212074" evidence="2">
    <location>
        <begin position="16"/>
        <end position="441"/>
    </location>
</feature>
<dbReference type="PANTHER" id="PTHR39613">
    <property type="entry name" value="ANCHORED CELL WALL PROTEIN, PUTATIVE (AFU_ORTHOLOGUE AFUA_4G08960)-RELATED"/>
    <property type="match status" value="1"/>
</dbReference>
<comment type="caution">
    <text evidence="5">The sequence shown here is derived from an EMBL/GenBank/DDBJ whole genome shotgun (WGS) entry which is preliminary data.</text>
</comment>
<dbReference type="Pfam" id="PF22799">
    <property type="entry name" value="PIR1-like_C"/>
    <property type="match status" value="1"/>
</dbReference>
<proteinExistence type="predicted"/>
<dbReference type="AlphaFoldDB" id="A0A3A2ZIK6"/>
<evidence type="ECO:0000259" key="4">
    <source>
        <dbReference type="Pfam" id="PF22799"/>
    </source>
</evidence>
<evidence type="ECO:0000256" key="1">
    <source>
        <dbReference type="SAM" id="MobiDB-lite"/>
    </source>
</evidence>